<reference evidence="3 4" key="1">
    <citation type="submission" date="2016-11" db="EMBL/GenBank/DDBJ databases">
        <title>Gramella sp. LPB0144 isolated from marine environment.</title>
        <authorList>
            <person name="Kim E."/>
            <person name="Yi H."/>
        </authorList>
    </citation>
    <scope>NUCLEOTIDE SEQUENCE [LARGE SCALE GENOMIC DNA]</scope>
    <source>
        <strain evidence="3 4">LPB0144</strain>
    </source>
</reference>
<dbReference type="AlphaFoldDB" id="A0A1L3J8F6"/>
<accession>A0A1L3J8F6</accession>
<evidence type="ECO:0000259" key="1">
    <source>
        <dbReference type="Pfam" id="PF01841"/>
    </source>
</evidence>
<sequence>MSPELLKSSDAIIRNSELILELKSVNKLVIYKRRVVTVMNEDGDRFVDAYENYDDGIDIEEQMAIIYDESGNEIKKFKKRDFKNQSNYESFVLFSDNRLSYLDYTPRKYPYTVEYISEVESVNSAFLPDWYPLVGYDVSVEKSSVEFLNPENLPFRHEERNLENIDFSKEVSELRLRYEARNIPALEYEILSPAFTDIAPRLLLATDKFELEGVAGEAQDWDTYGKWMYDSFILEHDKISQSTVSKISRLTENAESIEEKARIIYDYVQQNTRYIAVMLGIGGWEPARADEVDRLGYGDCKGLTNYTMALLKTQGIESYYSVVNGNQQIKDLDPEFPQMQGNHVILNIPDEENNNIWLECTNQDIPFNYLGSFTDNRYVLRVTSEGGELIKTKKYLNKENVLKKEAKIWLDEKGGFKASLERVSAGIHYEDYYLREKKDQEDLEKEYREEWGKFNNLNFESIHLNNDRRNIQFKENVDFSGTRLAIKAGNRFLLPLGFLKPYRLNPEKDDNRILPLKISRGSIYEDVFLYYLPEGYEVETLPKAKVVASEFGHAIISVKKIKEGALTALEVKRSIEIKEGEWGPERYNDFRNFIVNLNQVDNSKAVIIQSNI</sequence>
<gene>
    <name evidence="3" type="ORF">LPB144_07515</name>
</gene>
<feature type="domain" description="Transglutaminase-like" evidence="1">
    <location>
        <begin position="249"/>
        <end position="349"/>
    </location>
</feature>
<proteinExistence type="predicted"/>
<dbReference type="InterPro" id="IPR024618">
    <property type="entry name" value="DUF3857"/>
</dbReference>
<dbReference type="KEGG" id="grl:LPB144_07515"/>
<evidence type="ECO:0008006" key="5">
    <source>
        <dbReference type="Google" id="ProtNLM"/>
    </source>
</evidence>
<keyword evidence="4" id="KW-1185">Reference proteome</keyword>
<dbReference type="EMBL" id="CP018153">
    <property type="protein sequence ID" value="APG61416.1"/>
    <property type="molecule type" value="Genomic_DNA"/>
</dbReference>
<dbReference type="Proteomes" id="UP000182510">
    <property type="component" value="Chromosome"/>
</dbReference>
<organism evidence="3 4">
    <name type="scientific">Christiangramia salexigens</name>
    <dbReference type="NCBI Taxonomy" id="1913577"/>
    <lineage>
        <taxon>Bacteria</taxon>
        <taxon>Pseudomonadati</taxon>
        <taxon>Bacteroidota</taxon>
        <taxon>Flavobacteriia</taxon>
        <taxon>Flavobacteriales</taxon>
        <taxon>Flavobacteriaceae</taxon>
        <taxon>Christiangramia</taxon>
    </lineage>
</organism>
<protein>
    <recommendedName>
        <fullName evidence="5">DUF3857 domain-containing protein</fullName>
    </recommendedName>
</protein>
<dbReference type="Gene3D" id="2.60.40.3140">
    <property type="match status" value="1"/>
</dbReference>
<dbReference type="InterPro" id="IPR002931">
    <property type="entry name" value="Transglutaminase-like"/>
</dbReference>
<feature type="domain" description="DUF3857" evidence="2">
    <location>
        <begin position="29"/>
        <end position="186"/>
    </location>
</feature>
<dbReference type="Gene3D" id="3.10.620.30">
    <property type="match status" value="1"/>
</dbReference>
<evidence type="ECO:0000313" key="4">
    <source>
        <dbReference type="Proteomes" id="UP000182510"/>
    </source>
</evidence>
<evidence type="ECO:0000259" key="2">
    <source>
        <dbReference type="Pfam" id="PF12969"/>
    </source>
</evidence>
<dbReference type="SUPFAM" id="SSF54001">
    <property type="entry name" value="Cysteine proteinases"/>
    <property type="match status" value="1"/>
</dbReference>
<dbReference type="Pfam" id="PF12969">
    <property type="entry name" value="DUF3857"/>
    <property type="match status" value="1"/>
</dbReference>
<name>A0A1L3J8F6_9FLAO</name>
<evidence type="ECO:0000313" key="3">
    <source>
        <dbReference type="EMBL" id="APG61416.1"/>
    </source>
</evidence>
<dbReference type="STRING" id="1913577.LPB144_07515"/>
<dbReference type="InterPro" id="IPR038765">
    <property type="entry name" value="Papain-like_cys_pep_sf"/>
</dbReference>
<dbReference type="Gene3D" id="2.60.120.1130">
    <property type="match status" value="1"/>
</dbReference>
<dbReference type="Pfam" id="PF01841">
    <property type="entry name" value="Transglut_core"/>
    <property type="match status" value="1"/>
</dbReference>